<gene>
    <name evidence="3" type="ORF">Bca52824_019279</name>
</gene>
<comment type="similarity">
    <text evidence="1">Belongs to the 'GDXG' lipolytic enzyme family.</text>
</comment>
<evidence type="ECO:0000256" key="1">
    <source>
        <dbReference type="ARBA" id="ARBA00010515"/>
    </source>
</evidence>
<name>A0A8X7VS64_BRACI</name>
<dbReference type="InterPro" id="IPR029058">
    <property type="entry name" value="AB_hydrolase_fold"/>
</dbReference>
<sequence length="292" mass="32277">MAFSLLFADDAERNIRERAGACTLRFLRSCCLLPLSSSLSCSCPPSLSSSNVVGGSVSDVRLEKRISTTREDIEWVRDLIRSNGLHMQKNELRKGSILVLEINNSQILNSKRYRFKSLSSFEWFLRIELVYKGISHYEGEEANNHTALPCPGELLVEQHHSNYGEPWAGGRDVFEFLAESSNLKPNYRVLEIGCGTLRVVYISSATSIPRTSTASKRTSFVEGFSRAWLKSKKDSTVRIFLVGDSSGGNMAHNVELKAGEAGGINVLGNAMFGGEERAESENRLDGKVLCDG</sequence>
<keyword evidence="4" id="KW-1185">Reference proteome</keyword>
<proteinExistence type="inferred from homology"/>
<evidence type="ECO:0000313" key="3">
    <source>
        <dbReference type="EMBL" id="KAG2316157.1"/>
    </source>
</evidence>
<dbReference type="Proteomes" id="UP000886595">
    <property type="component" value="Unassembled WGS sequence"/>
</dbReference>
<dbReference type="AlphaFoldDB" id="A0A8X7VS64"/>
<comment type="caution">
    <text evidence="3">The sequence shown here is derived from an EMBL/GenBank/DDBJ whole genome shotgun (WGS) entry which is preliminary data.</text>
</comment>
<protein>
    <recommendedName>
        <fullName evidence="2">Alpha/beta hydrolase fold-3 domain-containing protein</fullName>
    </recommendedName>
</protein>
<evidence type="ECO:0000259" key="2">
    <source>
        <dbReference type="Pfam" id="PF07859"/>
    </source>
</evidence>
<accession>A0A8X7VS64</accession>
<organism evidence="3 4">
    <name type="scientific">Brassica carinata</name>
    <name type="common">Ethiopian mustard</name>
    <name type="synonym">Abyssinian cabbage</name>
    <dbReference type="NCBI Taxonomy" id="52824"/>
    <lineage>
        <taxon>Eukaryota</taxon>
        <taxon>Viridiplantae</taxon>
        <taxon>Streptophyta</taxon>
        <taxon>Embryophyta</taxon>
        <taxon>Tracheophyta</taxon>
        <taxon>Spermatophyta</taxon>
        <taxon>Magnoliopsida</taxon>
        <taxon>eudicotyledons</taxon>
        <taxon>Gunneridae</taxon>
        <taxon>Pentapetalae</taxon>
        <taxon>rosids</taxon>
        <taxon>malvids</taxon>
        <taxon>Brassicales</taxon>
        <taxon>Brassicaceae</taxon>
        <taxon>Brassiceae</taxon>
        <taxon>Brassica</taxon>
    </lineage>
</organism>
<feature type="domain" description="Alpha/beta hydrolase fold-3" evidence="2">
    <location>
        <begin position="225"/>
        <end position="274"/>
    </location>
</feature>
<dbReference type="InterPro" id="IPR013094">
    <property type="entry name" value="AB_hydrolase_3"/>
</dbReference>
<dbReference type="Pfam" id="PF07859">
    <property type="entry name" value="Abhydrolase_3"/>
    <property type="match status" value="1"/>
</dbReference>
<dbReference type="Gene3D" id="3.40.50.1820">
    <property type="entry name" value="alpha/beta hydrolase"/>
    <property type="match status" value="1"/>
</dbReference>
<evidence type="ECO:0000313" key="4">
    <source>
        <dbReference type="Proteomes" id="UP000886595"/>
    </source>
</evidence>
<dbReference type="GO" id="GO:0016787">
    <property type="term" value="F:hydrolase activity"/>
    <property type="evidence" value="ECO:0007669"/>
    <property type="project" value="InterPro"/>
</dbReference>
<dbReference type="PANTHER" id="PTHR37886">
    <property type="entry name" value="S-ADENOSYL-L-METHIONINE-DEPENDENT METHYLTRANSFERASES SUPERFAMILY PROTEIN"/>
    <property type="match status" value="1"/>
</dbReference>
<dbReference type="EMBL" id="JAAMPC010000004">
    <property type="protein sequence ID" value="KAG2316157.1"/>
    <property type="molecule type" value="Genomic_DNA"/>
</dbReference>
<reference evidence="3 4" key="1">
    <citation type="submission" date="2020-02" db="EMBL/GenBank/DDBJ databases">
        <authorList>
            <person name="Ma Q."/>
            <person name="Huang Y."/>
            <person name="Song X."/>
            <person name="Pei D."/>
        </authorList>
    </citation>
    <scope>NUCLEOTIDE SEQUENCE [LARGE SCALE GENOMIC DNA]</scope>
    <source>
        <strain evidence="3">Sxm20200214</strain>
        <tissue evidence="3">Leaf</tissue>
    </source>
</reference>
<dbReference type="PANTHER" id="PTHR37886:SF1">
    <property type="entry name" value="S-ADENOSYL-L-METHIONINE-DEPENDENT METHYLTRANSFERASES SUPERFAMILY PROTEIN"/>
    <property type="match status" value="1"/>
</dbReference>
<dbReference type="OrthoDB" id="408631at2759"/>